<feature type="region of interest" description="Disordered" evidence="4">
    <location>
        <begin position="1"/>
        <end position="26"/>
    </location>
</feature>
<keyword evidence="6" id="KW-1185">Reference proteome</keyword>
<dbReference type="PANTHER" id="PTHR43649">
    <property type="entry name" value="ARABINOSE-BINDING PROTEIN-RELATED"/>
    <property type="match status" value="1"/>
</dbReference>
<dbReference type="EMBL" id="VDUZ01000051">
    <property type="protein sequence ID" value="TXL70912.1"/>
    <property type="molecule type" value="Genomic_DNA"/>
</dbReference>
<protein>
    <submittedName>
        <fullName evidence="5">Extracellular solute-binding protein</fullName>
    </submittedName>
</protein>
<dbReference type="OrthoDB" id="9770625at2"/>
<dbReference type="AlphaFoldDB" id="A0A5C8PBG3"/>
<proteinExistence type="inferred from homology"/>
<dbReference type="Gene3D" id="3.40.190.10">
    <property type="entry name" value="Periplasmic binding protein-like II"/>
    <property type="match status" value="2"/>
</dbReference>
<sequence length="481" mass="53177">MTVVDNETTSSRPRTRGDEEMSHHPGLTRRAAVAMLGLPALWPAAAAAQGFIPGTLPPLKAGKPYAGTTIKVPTQKGWASFAPAVELTKNFEDLTGIKVQYDMIPGSEIGPKQLLAVSQSSGTYDVVTQHAATFGSFFRFLQPVDDRIAATWGSVEKFESWFFPAQKGVKGRDGKHYFVPFHANAQIGYYRKALFEDAQERAAFKAKYGYDLAPPTTIEQVRDIATFFTRPDKNLYGLTANWGAGQGYVAFIGYYSDTGRDLLDANFQPTMKTPEGRAKAIEILRFMQDSIHKAKIVNPDSANFQTGQVSDFFLSGASAMAYGWLSDYWTFMQKPENTRQVGPVGAFRFPSFGGKPAGGFSSWWVMGIPKDSKHPDAAWEYIKWLLNESPQIEMAAGQLPPIKTLAYRTAVEPGGVNPRALYDAFVEARIAIQVPEMSQQPNRKGIELYTQLIANKITPEKFVDDYVAEVEKTLKAAGYIK</sequence>
<dbReference type="Pfam" id="PF01547">
    <property type="entry name" value="SBP_bac_1"/>
    <property type="match status" value="1"/>
</dbReference>
<feature type="compositionally biased region" description="Polar residues" evidence="4">
    <location>
        <begin position="1"/>
        <end position="12"/>
    </location>
</feature>
<comment type="caution">
    <text evidence="5">The sequence shown here is derived from an EMBL/GenBank/DDBJ whole genome shotgun (WGS) entry which is preliminary data.</text>
</comment>
<dbReference type="GO" id="GO:0042597">
    <property type="term" value="C:periplasmic space"/>
    <property type="evidence" value="ECO:0007669"/>
    <property type="project" value="UniProtKB-SubCell"/>
</dbReference>
<reference evidence="5 6" key="1">
    <citation type="submission" date="2019-06" db="EMBL/GenBank/DDBJ databases">
        <title>New taxonomy in bacterial strain CC-CFT640, isolated from vineyard.</title>
        <authorList>
            <person name="Lin S.-Y."/>
            <person name="Tsai C.-F."/>
            <person name="Young C.-C."/>
        </authorList>
    </citation>
    <scope>NUCLEOTIDE SEQUENCE [LARGE SCALE GENOMIC DNA]</scope>
    <source>
        <strain evidence="5 6">CC-CFT640</strain>
    </source>
</reference>
<comment type="subcellular location">
    <subcellularLocation>
        <location evidence="1">Periplasm</location>
    </subcellularLocation>
</comment>
<gene>
    <name evidence="5" type="ORF">FHP25_32305</name>
</gene>
<evidence type="ECO:0000313" key="6">
    <source>
        <dbReference type="Proteomes" id="UP000321638"/>
    </source>
</evidence>
<evidence type="ECO:0000313" key="5">
    <source>
        <dbReference type="EMBL" id="TXL70912.1"/>
    </source>
</evidence>
<organism evidence="5 6">
    <name type="scientific">Vineibacter terrae</name>
    <dbReference type="NCBI Taxonomy" id="2586908"/>
    <lineage>
        <taxon>Bacteria</taxon>
        <taxon>Pseudomonadati</taxon>
        <taxon>Pseudomonadota</taxon>
        <taxon>Alphaproteobacteria</taxon>
        <taxon>Hyphomicrobiales</taxon>
        <taxon>Vineibacter</taxon>
    </lineage>
</organism>
<dbReference type="SUPFAM" id="SSF53850">
    <property type="entry name" value="Periplasmic binding protein-like II"/>
    <property type="match status" value="1"/>
</dbReference>
<evidence type="ECO:0000256" key="4">
    <source>
        <dbReference type="SAM" id="MobiDB-lite"/>
    </source>
</evidence>
<dbReference type="InterPro" id="IPR050490">
    <property type="entry name" value="Bact_solute-bd_prot1"/>
</dbReference>
<name>A0A5C8PBG3_9HYPH</name>
<evidence type="ECO:0000256" key="3">
    <source>
        <dbReference type="ARBA" id="ARBA00022764"/>
    </source>
</evidence>
<evidence type="ECO:0000256" key="1">
    <source>
        <dbReference type="ARBA" id="ARBA00004418"/>
    </source>
</evidence>
<evidence type="ECO:0000256" key="2">
    <source>
        <dbReference type="ARBA" id="ARBA00008520"/>
    </source>
</evidence>
<dbReference type="Proteomes" id="UP000321638">
    <property type="component" value="Unassembled WGS sequence"/>
</dbReference>
<dbReference type="PANTHER" id="PTHR43649:SF12">
    <property type="entry name" value="DIACETYLCHITOBIOSE BINDING PROTEIN DASA"/>
    <property type="match status" value="1"/>
</dbReference>
<accession>A0A5C8PBG3</accession>
<keyword evidence="3" id="KW-0574">Periplasm</keyword>
<dbReference type="InterPro" id="IPR006059">
    <property type="entry name" value="SBP"/>
</dbReference>
<comment type="similarity">
    <text evidence="2">Belongs to the bacterial solute-binding protein 1 family.</text>
</comment>